<evidence type="ECO:0000256" key="4">
    <source>
        <dbReference type="ARBA" id="ARBA00023136"/>
    </source>
</evidence>
<protein>
    <submittedName>
        <fullName evidence="8">Uncharacterized protein</fullName>
    </submittedName>
</protein>
<dbReference type="PANTHER" id="PTHR15549:SF26">
    <property type="entry name" value="AXIAL BUDDING PATTERN PROTEIN 2-RELATED"/>
    <property type="match status" value="1"/>
</dbReference>
<sequence length="497" mass="54147">MPILLILSLILVCISSSCKISITMCTVGSVTGFPILLNTSYAPVNRCVCTIEASSGRVGITYSGQPSSPDCGTRIDFTNNSGIISTFQCQQPKLYESVGVMMVSGEITLHKQSNSTEDDIRYCLLFTGSSVTISCYGTDLQPPTTTTTATTSTTSTTTVRSSTTSTAAIPTTSGTTSTAVTTTTQQQPTTTTSVISYGTSMSTTVMISSTANHQGNNNNMTVARKNNDLDLAVIIAPIIGVIGVIVVVIIIFLLCRRHIKNTSKMQMGKDERNNNFANLSIHTEQGSQFGGLNNIRIISVPVVHEVGYEGIMFENTNHDDVANHSGPGSVRTQRSNEQGVVSMQVSKNHPESVDHIETTRGDMYAVVKRKHEADDIQHLRKSVIPNSHENLYEALEMKQNRQEPSTHLQLHKNVKNQRPKSATNGSILNNSSRSDTYNSYSKSSGMKPMALKIKENEFQNAERLDQQDKSLNLRGIYDSSDNASFGQNQNSHIITEL</sequence>
<feature type="transmembrane region" description="Helical" evidence="6">
    <location>
        <begin position="231"/>
        <end position="255"/>
    </location>
</feature>
<feature type="compositionally biased region" description="Low complexity" evidence="5">
    <location>
        <begin position="144"/>
        <end position="176"/>
    </location>
</feature>
<gene>
    <name evidence="8" type="ORF">ACJMK2_030457</name>
</gene>
<organism evidence="8 9">
    <name type="scientific">Sinanodonta woodiana</name>
    <name type="common">Chinese pond mussel</name>
    <name type="synonym">Anodonta woodiana</name>
    <dbReference type="NCBI Taxonomy" id="1069815"/>
    <lineage>
        <taxon>Eukaryota</taxon>
        <taxon>Metazoa</taxon>
        <taxon>Spiralia</taxon>
        <taxon>Lophotrochozoa</taxon>
        <taxon>Mollusca</taxon>
        <taxon>Bivalvia</taxon>
        <taxon>Autobranchia</taxon>
        <taxon>Heteroconchia</taxon>
        <taxon>Palaeoheterodonta</taxon>
        <taxon>Unionida</taxon>
        <taxon>Unionoidea</taxon>
        <taxon>Unionidae</taxon>
        <taxon>Unioninae</taxon>
        <taxon>Sinanodonta</taxon>
    </lineage>
</organism>
<evidence type="ECO:0000256" key="2">
    <source>
        <dbReference type="ARBA" id="ARBA00022692"/>
    </source>
</evidence>
<evidence type="ECO:0000256" key="5">
    <source>
        <dbReference type="SAM" id="MobiDB-lite"/>
    </source>
</evidence>
<keyword evidence="7" id="KW-0732">Signal</keyword>
<comment type="subcellular location">
    <subcellularLocation>
        <location evidence="1">Membrane</location>
        <topology evidence="1">Single-pass membrane protein</topology>
    </subcellularLocation>
</comment>
<dbReference type="GO" id="GO:0016020">
    <property type="term" value="C:membrane"/>
    <property type="evidence" value="ECO:0007669"/>
    <property type="project" value="UniProtKB-SubCell"/>
</dbReference>
<accession>A0ABD3XD82</accession>
<comment type="caution">
    <text evidence="8">The sequence shown here is derived from an EMBL/GenBank/DDBJ whole genome shotgun (WGS) entry which is preliminary data.</text>
</comment>
<feature type="signal peptide" evidence="7">
    <location>
        <begin position="1"/>
        <end position="17"/>
    </location>
</feature>
<keyword evidence="2 6" id="KW-0812">Transmembrane</keyword>
<keyword evidence="9" id="KW-1185">Reference proteome</keyword>
<feature type="compositionally biased region" description="Polar residues" evidence="5">
    <location>
        <begin position="419"/>
        <end position="444"/>
    </location>
</feature>
<dbReference type="InterPro" id="IPR051694">
    <property type="entry name" value="Immunoregulatory_rcpt-like"/>
</dbReference>
<name>A0ABD3XD82_SINWO</name>
<dbReference type="GO" id="GO:0071944">
    <property type="term" value="C:cell periphery"/>
    <property type="evidence" value="ECO:0007669"/>
    <property type="project" value="UniProtKB-ARBA"/>
</dbReference>
<dbReference type="AlphaFoldDB" id="A0ABD3XD82"/>
<feature type="region of interest" description="Disordered" evidence="5">
    <location>
        <begin position="142"/>
        <end position="176"/>
    </location>
</feature>
<reference evidence="8 9" key="1">
    <citation type="submission" date="2024-11" db="EMBL/GenBank/DDBJ databases">
        <title>Chromosome-level genome assembly of the freshwater bivalve Anodonta woodiana.</title>
        <authorList>
            <person name="Chen X."/>
        </authorList>
    </citation>
    <scope>NUCLEOTIDE SEQUENCE [LARGE SCALE GENOMIC DNA]</scope>
    <source>
        <strain evidence="8">MN2024</strain>
        <tissue evidence="8">Gills</tissue>
    </source>
</reference>
<evidence type="ECO:0000313" key="8">
    <source>
        <dbReference type="EMBL" id="KAL3884239.1"/>
    </source>
</evidence>
<evidence type="ECO:0000256" key="6">
    <source>
        <dbReference type="SAM" id="Phobius"/>
    </source>
</evidence>
<feature type="chain" id="PRO_5044752191" evidence="7">
    <location>
        <begin position="18"/>
        <end position="497"/>
    </location>
</feature>
<feature type="region of interest" description="Disordered" evidence="5">
    <location>
        <begin position="411"/>
        <end position="444"/>
    </location>
</feature>
<keyword evidence="3 6" id="KW-1133">Transmembrane helix</keyword>
<evidence type="ECO:0000256" key="1">
    <source>
        <dbReference type="ARBA" id="ARBA00004167"/>
    </source>
</evidence>
<evidence type="ECO:0000313" key="9">
    <source>
        <dbReference type="Proteomes" id="UP001634394"/>
    </source>
</evidence>
<dbReference type="PANTHER" id="PTHR15549">
    <property type="entry name" value="PAIRED IMMUNOGLOBULIN-LIKE TYPE 2 RECEPTOR"/>
    <property type="match status" value="1"/>
</dbReference>
<evidence type="ECO:0000256" key="3">
    <source>
        <dbReference type="ARBA" id="ARBA00022989"/>
    </source>
</evidence>
<dbReference type="EMBL" id="JBJQND010000003">
    <property type="protein sequence ID" value="KAL3884239.1"/>
    <property type="molecule type" value="Genomic_DNA"/>
</dbReference>
<dbReference type="Proteomes" id="UP001634394">
    <property type="component" value="Unassembled WGS sequence"/>
</dbReference>
<keyword evidence="4 6" id="KW-0472">Membrane</keyword>
<proteinExistence type="predicted"/>
<evidence type="ECO:0000256" key="7">
    <source>
        <dbReference type="SAM" id="SignalP"/>
    </source>
</evidence>